<accession>A0A9V1G5Q3</accession>
<keyword evidence="1" id="KW-1185">Reference proteome</keyword>
<sequence>MPEITSSLLPHRLSVGQTGRWIKLLILYVFKRRSEIRHPIVNVACKCACVCERETDDTLPQVLKPGIYHRLLILPGPSSARPLAGALWLGRKTAVRERTRVDDKPFVHKLRLHPQPVQTTQLWAQRTCVRIGTPKPAEKKKSITTVFQWLQNSWKALPLGNQVLLFIRVCSLGSLSSASFQALLFLPLLIASLRRKVRALGSRLWRHVGIGWKCRTSGHIPDPP</sequence>
<reference evidence="2" key="1">
    <citation type="submission" date="2025-08" db="UniProtKB">
        <authorList>
            <consortium name="RefSeq"/>
        </authorList>
    </citation>
    <scope>IDENTIFICATION</scope>
    <source>
        <tissue evidence="2">Whole blood</tissue>
    </source>
</reference>
<evidence type="ECO:0000313" key="2">
    <source>
        <dbReference type="RefSeq" id="XP_019315551.2"/>
    </source>
</evidence>
<dbReference type="GeneID" id="109273291"/>
<gene>
    <name evidence="2" type="primary">LOC109273291</name>
</gene>
<name>A0A9V1G5Q3_PANPR</name>
<protein>
    <submittedName>
        <fullName evidence="2">Uncharacterized protein LOC109273291</fullName>
    </submittedName>
</protein>
<organism evidence="1 2">
    <name type="scientific">Panthera pardus</name>
    <name type="common">Leopard</name>
    <name type="synonym">Felis pardus</name>
    <dbReference type="NCBI Taxonomy" id="9691"/>
    <lineage>
        <taxon>Eukaryota</taxon>
        <taxon>Metazoa</taxon>
        <taxon>Chordata</taxon>
        <taxon>Craniata</taxon>
        <taxon>Vertebrata</taxon>
        <taxon>Euteleostomi</taxon>
        <taxon>Mammalia</taxon>
        <taxon>Eutheria</taxon>
        <taxon>Laurasiatheria</taxon>
        <taxon>Carnivora</taxon>
        <taxon>Feliformia</taxon>
        <taxon>Felidae</taxon>
        <taxon>Pantherinae</taxon>
        <taxon>Panthera</taxon>
    </lineage>
</organism>
<dbReference type="RefSeq" id="XP_019315551.2">
    <property type="nucleotide sequence ID" value="XM_019460006.2"/>
</dbReference>
<proteinExistence type="predicted"/>
<dbReference type="KEGG" id="ppad:109273291"/>
<dbReference type="AlphaFoldDB" id="A0A9V1G5Q3"/>
<evidence type="ECO:0000313" key="1">
    <source>
        <dbReference type="Proteomes" id="UP001165780"/>
    </source>
</evidence>
<dbReference type="Proteomes" id="UP001165780">
    <property type="component" value="Unplaced"/>
</dbReference>